<dbReference type="Proteomes" id="UP001501588">
    <property type="component" value="Unassembled WGS sequence"/>
</dbReference>
<dbReference type="PANTHER" id="PTHR35399:SF2">
    <property type="entry name" value="DUF839 DOMAIN-CONTAINING PROTEIN"/>
    <property type="match status" value="1"/>
</dbReference>
<dbReference type="InterPro" id="IPR008557">
    <property type="entry name" value="PhoX"/>
</dbReference>
<keyword evidence="3" id="KW-1185">Reference proteome</keyword>
<feature type="region of interest" description="Disordered" evidence="1">
    <location>
        <begin position="625"/>
        <end position="665"/>
    </location>
</feature>
<reference evidence="2 3" key="1">
    <citation type="journal article" date="2019" name="Int. J. Syst. Evol. Microbiol.">
        <title>The Global Catalogue of Microorganisms (GCM) 10K type strain sequencing project: providing services to taxonomists for standard genome sequencing and annotation.</title>
        <authorList>
            <consortium name="The Broad Institute Genomics Platform"/>
            <consortium name="The Broad Institute Genome Sequencing Center for Infectious Disease"/>
            <person name="Wu L."/>
            <person name="Ma J."/>
        </authorList>
    </citation>
    <scope>NUCLEOTIDE SEQUENCE [LARGE SCALE GENOMIC DNA]</scope>
    <source>
        <strain evidence="2 3">JCM 9933</strain>
    </source>
</reference>
<evidence type="ECO:0000313" key="2">
    <source>
        <dbReference type="EMBL" id="GAA0569684.1"/>
    </source>
</evidence>
<accession>A0ABN1EMQ0</accession>
<evidence type="ECO:0000313" key="3">
    <source>
        <dbReference type="Proteomes" id="UP001501588"/>
    </source>
</evidence>
<dbReference type="RefSeq" id="WP_343893580.1">
    <property type="nucleotide sequence ID" value="NZ_BAAAFZ010000007.1"/>
</dbReference>
<dbReference type="Pfam" id="PF05787">
    <property type="entry name" value="PhoX"/>
    <property type="match status" value="1"/>
</dbReference>
<protein>
    <submittedName>
        <fullName evidence="2">PhoX family phosphatase</fullName>
    </submittedName>
</protein>
<dbReference type="PROSITE" id="PS51318">
    <property type="entry name" value="TAT"/>
    <property type="match status" value="1"/>
</dbReference>
<dbReference type="SUPFAM" id="SSF63829">
    <property type="entry name" value="Calcium-dependent phosphotriesterase"/>
    <property type="match status" value="1"/>
</dbReference>
<proteinExistence type="predicted"/>
<feature type="region of interest" description="Disordered" evidence="1">
    <location>
        <begin position="229"/>
        <end position="248"/>
    </location>
</feature>
<sequence length="665" mass="71846">MTQGAAPGEPVEIEDIGSNPDPRRPIGEVIARRLDRRAALRGLLGAGAAAGLAERLLSSTAAVAAQPAAHSSGNTPGAGISSLRFPELRHQSAEGDAVAEGHEIQTVLRWGDPILPDAPEFDPLRQSAEAQARQFGYNCDYLDFFPLPRGSRNSGHGVLVVNHEYASTQLMFPGLGAGLLESRRRVDEAQARTEMMAHGASVVEVKRGGDGRWAPVRESRFNRRITAGTPMRVSGPAAGHPRLRTSADPEGRRVLGTLNNCAGGNTPWGTVLTAEENFNFYFSGEAAEAGEQRDAYKRYAITKAGVYTWGRFEPRFDLDREPNEPNRFGWVVEFDPYDPGSVPVKRTALGRFKHEGCTHALAPDGRVVFYSGDDERFEYVYRFVTARPWNPDDPAANRDLLDEGTLSVARFEADGTVRWLPLVHGEGPLTAANGFTGQGDVLVETRRAADLLGATPMDRPEDVETNPVNGRVYVMLTNNVLRTEAQVNAANPRPRNVHGHVLEIVPPPAAAGAPDHAAPEARWNIFIAGGKPGVDPGAQYHRATSDVGWLSCPDNCAFDSRGRIWIATDGADDAAGLVDGLYAADTAGRGRALTRLFYQAPTGAEVCGPRFTPDDTTLFLAIQHPGEDPDSSFDRPSTRWPDFLPDRPPRPSVVAITRRGGGPVG</sequence>
<dbReference type="EMBL" id="BAAAFZ010000007">
    <property type="protein sequence ID" value="GAA0569684.1"/>
    <property type="molecule type" value="Genomic_DNA"/>
</dbReference>
<feature type="region of interest" description="Disordered" evidence="1">
    <location>
        <begin position="1"/>
        <end position="25"/>
    </location>
</feature>
<name>A0ABN1EMQ0_9PROT</name>
<evidence type="ECO:0000256" key="1">
    <source>
        <dbReference type="SAM" id="MobiDB-lite"/>
    </source>
</evidence>
<organism evidence="2 3">
    <name type="scientific">Craurococcus roseus</name>
    <dbReference type="NCBI Taxonomy" id="77585"/>
    <lineage>
        <taxon>Bacteria</taxon>
        <taxon>Pseudomonadati</taxon>
        <taxon>Pseudomonadota</taxon>
        <taxon>Alphaproteobacteria</taxon>
        <taxon>Acetobacterales</taxon>
        <taxon>Acetobacteraceae</taxon>
        <taxon>Craurococcus</taxon>
    </lineage>
</organism>
<gene>
    <name evidence="2" type="ORF">GCM10009416_05200</name>
</gene>
<comment type="caution">
    <text evidence="2">The sequence shown here is derived from an EMBL/GenBank/DDBJ whole genome shotgun (WGS) entry which is preliminary data.</text>
</comment>
<dbReference type="PANTHER" id="PTHR35399">
    <property type="entry name" value="SLR8030 PROTEIN"/>
    <property type="match status" value="1"/>
</dbReference>
<dbReference type="InterPro" id="IPR006311">
    <property type="entry name" value="TAT_signal"/>
</dbReference>